<evidence type="ECO:0000313" key="3">
    <source>
        <dbReference type="EMBL" id="GAI93455.1"/>
    </source>
</evidence>
<reference evidence="3" key="1">
    <citation type="journal article" date="2014" name="Front. Microbiol.">
        <title>High frequency of phylogenetically diverse reductive dehalogenase-homologous genes in deep subseafloor sedimentary metagenomes.</title>
        <authorList>
            <person name="Kawai M."/>
            <person name="Futagami T."/>
            <person name="Toyoda A."/>
            <person name="Takaki Y."/>
            <person name="Nishi S."/>
            <person name="Hori S."/>
            <person name="Arai W."/>
            <person name="Tsubouchi T."/>
            <person name="Morono Y."/>
            <person name="Uchiyama I."/>
            <person name="Ito T."/>
            <person name="Fujiyama A."/>
            <person name="Inagaki F."/>
            <person name="Takami H."/>
        </authorList>
    </citation>
    <scope>NUCLEOTIDE SEQUENCE</scope>
    <source>
        <strain evidence="3">Expedition CK06-06</strain>
    </source>
</reference>
<dbReference type="Gene3D" id="3.40.50.720">
    <property type="entry name" value="NAD(P)-binding Rossmann-like Domain"/>
    <property type="match status" value="1"/>
</dbReference>
<evidence type="ECO:0000259" key="2">
    <source>
        <dbReference type="Pfam" id="PF00107"/>
    </source>
</evidence>
<dbReference type="PANTHER" id="PTHR43401:SF2">
    <property type="entry name" value="L-THREONINE 3-DEHYDROGENASE"/>
    <property type="match status" value="1"/>
</dbReference>
<dbReference type="SUPFAM" id="SSF50129">
    <property type="entry name" value="GroES-like"/>
    <property type="match status" value="1"/>
</dbReference>
<sequence length="183" mass="18974">HEEYCLAGAGLGHTIPGCLAEYVALPSDSIASIPDSISDSEAAAMQPMVAAIGRVYAVKIEIGDTVVVLGQGVIGRNCMQVSRIWGAGKTIAIARRDESLAVSKALGADIVINASKVDSVEVVLEATNGVGADIVFECAGGETMLNQAISMVRNEGKIMLSCLLPLTITFGASLIAKLTNQRD</sequence>
<dbReference type="SUPFAM" id="SSF51735">
    <property type="entry name" value="NAD(P)-binding Rossmann-fold domains"/>
    <property type="match status" value="1"/>
</dbReference>
<dbReference type="PANTHER" id="PTHR43401">
    <property type="entry name" value="L-THREONINE 3-DEHYDROGENASE"/>
    <property type="match status" value="1"/>
</dbReference>
<evidence type="ECO:0000256" key="1">
    <source>
        <dbReference type="ARBA" id="ARBA00023002"/>
    </source>
</evidence>
<feature type="non-terminal residue" evidence="3">
    <location>
        <position position="1"/>
    </location>
</feature>
<gene>
    <name evidence="3" type="ORF">S12H4_26928</name>
</gene>
<comment type="caution">
    <text evidence="3">The sequence shown here is derived from an EMBL/GenBank/DDBJ whole genome shotgun (WGS) entry which is preliminary data.</text>
</comment>
<feature type="domain" description="Alcohol dehydrogenase-like C-terminal" evidence="2">
    <location>
        <begin position="74"/>
        <end position="163"/>
    </location>
</feature>
<dbReference type="EMBL" id="BARW01015325">
    <property type="protein sequence ID" value="GAI93455.1"/>
    <property type="molecule type" value="Genomic_DNA"/>
</dbReference>
<dbReference type="InterPro" id="IPR011032">
    <property type="entry name" value="GroES-like_sf"/>
</dbReference>
<dbReference type="GO" id="GO:0016491">
    <property type="term" value="F:oxidoreductase activity"/>
    <property type="evidence" value="ECO:0007669"/>
    <property type="project" value="UniProtKB-KW"/>
</dbReference>
<name>X1U0X5_9ZZZZ</name>
<protein>
    <recommendedName>
        <fullName evidence="2">Alcohol dehydrogenase-like C-terminal domain-containing protein</fullName>
    </recommendedName>
</protein>
<dbReference type="InterPro" id="IPR050129">
    <property type="entry name" value="Zn_alcohol_dh"/>
</dbReference>
<organism evidence="3">
    <name type="scientific">marine sediment metagenome</name>
    <dbReference type="NCBI Taxonomy" id="412755"/>
    <lineage>
        <taxon>unclassified sequences</taxon>
        <taxon>metagenomes</taxon>
        <taxon>ecological metagenomes</taxon>
    </lineage>
</organism>
<dbReference type="InterPro" id="IPR036291">
    <property type="entry name" value="NAD(P)-bd_dom_sf"/>
</dbReference>
<dbReference type="Gene3D" id="3.90.180.10">
    <property type="entry name" value="Medium-chain alcohol dehydrogenases, catalytic domain"/>
    <property type="match status" value="1"/>
</dbReference>
<dbReference type="Pfam" id="PF00107">
    <property type="entry name" value="ADH_zinc_N"/>
    <property type="match status" value="1"/>
</dbReference>
<keyword evidence="1" id="KW-0560">Oxidoreductase</keyword>
<dbReference type="AlphaFoldDB" id="X1U0X5"/>
<proteinExistence type="predicted"/>
<dbReference type="InterPro" id="IPR013149">
    <property type="entry name" value="ADH-like_C"/>
</dbReference>
<accession>X1U0X5</accession>